<dbReference type="AlphaFoldDB" id="A0A1G2IPG8"/>
<accession>A0A1G2IPG8</accession>
<name>A0A1G2IPG8_9BACT</name>
<reference evidence="2 3" key="1">
    <citation type="journal article" date="2016" name="Nat. Commun.">
        <title>Thousands of microbial genomes shed light on interconnected biogeochemical processes in an aquifer system.</title>
        <authorList>
            <person name="Anantharaman K."/>
            <person name="Brown C.T."/>
            <person name="Hug L.A."/>
            <person name="Sharon I."/>
            <person name="Castelle C.J."/>
            <person name="Probst A.J."/>
            <person name="Thomas B.C."/>
            <person name="Singh A."/>
            <person name="Wilkins M.J."/>
            <person name="Karaoz U."/>
            <person name="Brodie E.L."/>
            <person name="Williams K.H."/>
            <person name="Hubbard S.S."/>
            <person name="Banfield J.F."/>
        </authorList>
    </citation>
    <scope>NUCLEOTIDE SEQUENCE [LARGE SCALE GENOMIC DNA]</scope>
</reference>
<proteinExistence type="predicted"/>
<evidence type="ECO:0000256" key="1">
    <source>
        <dbReference type="SAM" id="MobiDB-lite"/>
    </source>
</evidence>
<gene>
    <name evidence="2" type="ORF">A3G45_00380</name>
</gene>
<sequence length="79" mass="8531">MKRPNWGGRGGSRTMDSTAEETSPSIASVIMVLVKYGRLKDRTVLLNSGPPTTTGSQPKRNSITAFVDQEWLPSAAINP</sequence>
<dbReference type="EMBL" id="MHPE01000026">
    <property type="protein sequence ID" value="OGZ76794.1"/>
    <property type="molecule type" value="Genomic_DNA"/>
</dbReference>
<dbReference type="Proteomes" id="UP000178632">
    <property type="component" value="Unassembled WGS sequence"/>
</dbReference>
<organism evidence="2 3">
    <name type="scientific">Candidatus Staskawiczbacteria bacterium RIFCSPLOWO2_12_FULL_37_15</name>
    <dbReference type="NCBI Taxonomy" id="1802218"/>
    <lineage>
        <taxon>Bacteria</taxon>
        <taxon>Candidatus Staskawicziibacteriota</taxon>
    </lineage>
</organism>
<protein>
    <submittedName>
        <fullName evidence="2">Uncharacterized protein</fullName>
    </submittedName>
</protein>
<feature type="region of interest" description="Disordered" evidence="1">
    <location>
        <begin position="1"/>
        <end position="22"/>
    </location>
</feature>
<evidence type="ECO:0000313" key="2">
    <source>
        <dbReference type="EMBL" id="OGZ76794.1"/>
    </source>
</evidence>
<comment type="caution">
    <text evidence="2">The sequence shown here is derived from an EMBL/GenBank/DDBJ whole genome shotgun (WGS) entry which is preliminary data.</text>
</comment>
<evidence type="ECO:0000313" key="3">
    <source>
        <dbReference type="Proteomes" id="UP000178632"/>
    </source>
</evidence>